<evidence type="ECO:0000256" key="3">
    <source>
        <dbReference type="ARBA" id="ARBA00022553"/>
    </source>
</evidence>
<reference evidence="8" key="2">
    <citation type="submission" date="2020-09" db="EMBL/GenBank/DDBJ databases">
        <authorList>
            <person name="Sun Q."/>
            <person name="Zhou Y."/>
        </authorList>
    </citation>
    <scope>NUCLEOTIDE SEQUENCE</scope>
    <source>
        <strain evidence="8">CGMCC 1.15178</strain>
    </source>
</reference>
<evidence type="ECO:0000313" key="9">
    <source>
        <dbReference type="Proteomes" id="UP000612456"/>
    </source>
</evidence>
<dbReference type="Gene3D" id="6.10.340.10">
    <property type="match status" value="1"/>
</dbReference>
<dbReference type="AlphaFoldDB" id="A0A917DNK5"/>
<dbReference type="SUPFAM" id="SSF55874">
    <property type="entry name" value="ATPase domain of HSP90 chaperone/DNA topoisomerase II/histidine kinase"/>
    <property type="match status" value="1"/>
</dbReference>
<evidence type="ECO:0000256" key="4">
    <source>
        <dbReference type="ARBA" id="ARBA00022679"/>
    </source>
</evidence>
<dbReference type="InterPro" id="IPR036890">
    <property type="entry name" value="HATPase_C_sf"/>
</dbReference>
<comment type="subcellular location">
    <subcellularLocation>
        <location evidence="1">Cell membrane</location>
        <topology evidence="1">Multi-pass membrane protein</topology>
    </subcellularLocation>
</comment>
<name>A0A917DNK5_9BACL</name>
<dbReference type="PROSITE" id="PS50885">
    <property type="entry name" value="HAMP"/>
    <property type="match status" value="1"/>
</dbReference>
<comment type="caution">
    <text evidence="8">The sequence shown here is derived from an EMBL/GenBank/DDBJ whole genome shotgun (WGS) entry which is preliminary data.</text>
</comment>
<evidence type="ECO:0000259" key="7">
    <source>
        <dbReference type="PROSITE" id="PS50885"/>
    </source>
</evidence>
<protein>
    <submittedName>
        <fullName evidence="8">Sensor histidine kinase YesM</fullName>
    </submittedName>
</protein>
<proteinExistence type="predicted"/>
<evidence type="ECO:0000256" key="1">
    <source>
        <dbReference type="ARBA" id="ARBA00004651"/>
    </source>
</evidence>
<keyword evidence="5 6" id="KW-0472">Membrane</keyword>
<dbReference type="Pfam" id="PF00672">
    <property type="entry name" value="HAMP"/>
    <property type="match status" value="1"/>
</dbReference>
<sequence>MKMLLTLWKRGIFRRLLSTFLVVVIPICLLGINFFNLGMSAVKKEISNSIQSQINFYFEHFEKEMDRIKLLQSDLINDVNLNKIANLPETMNLYDRTSAILSLQQRLQAIKNSSTYIKDIIVLLPASEDEIKITATNGLSKITSNDKELLDNIPDKSHNYFSFWENRLFLSFFSPLEFNKNTHSSPFVIAVELTEKEIRMALNQFNNYQDSGAVLMNPLHNYILTTGDNPIVEIPLKKYLGERIEKKKMGNDLVEIKGRAYQVFYALSAHSNLVLAKYIPEKFMFERLKGYSNWLWFFSATSLIIIILFSYSTYKYIHKPMVKLVSSFRKVENGDLNVFIEHHDQDEFRYLFQRFNVMVENTRTLIDQVYKQKILAQKAELKQLQSQINPHFLYNSYFTLYSMLENEDYDNSKRFAQQIGGYFQYMTRNASDEVSFAAEVAHARIYAEIQARRFRNRMRLEFEDLPPGYENIIVPRLIIQPLIENAFEHGLENTMSAGIVKVRFTAMNRFLYVIVEDNGNGMSESDLDILAGNISGDADVVEITGIMNIHQRIRMKFGPLSGVEVYRGSGLMVKIAMEFERERRMDA</sequence>
<dbReference type="EMBL" id="BMHP01000001">
    <property type="protein sequence ID" value="GGD51523.1"/>
    <property type="molecule type" value="Genomic_DNA"/>
</dbReference>
<dbReference type="InterPro" id="IPR050640">
    <property type="entry name" value="Bact_2-comp_sensor_kinase"/>
</dbReference>
<evidence type="ECO:0000256" key="2">
    <source>
        <dbReference type="ARBA" id="ARBA00022475"/>
    </source>
</evidence>
<evidence type="ECO:0000313" key="8">
    <source>
        <dbReference type="EMBL" id="GGD51523.1"/>
    </source>
</evidence>
<dbReference type="SMART" id="SM00304">
    <property type="entry name" value="HAMP"/>
    <property type="match status" value="1"/>
</dbReference>
<dbReference type="RefSeq" id="WP_229750031.1">
    <property type="nucleotide sequence ID" value="NZ_BMHP01000001.1"/>
</dbReference>
<dbReference type="Gene3D" id="3.30.565.10">
    <property type="entry name" value="Histidine kinase-like ATPase, C-terminal domain"/>
    <property type="match status" value="1"/>
</dbReference>
<dbReference type="PANTHER" id="PTHR34220">
    <property type="entry name" value="SENSOR HISTIDINE KINASE YPDA"/>
    <property type="match status" value="1"/>
</dbReference>
<evidence type="ECO:0000256" key="6">
    <source>
        <dbReference type="SAM" id="Phobius"/>
    </source>
</evidence>
<feature type="transmembrane region" description="Helical" evidence="6">
    <location>
        <begin position="12"/>
        <end position="35"/>
    </location>
</feature>
<dbReference type="SUPFAM" id="SSF158472">
    <property type="entry name" value="HAMP domain-like"/>
    <property type="match status" value="1"/>
</dbReference>
<organism evidence="8 9">
    <name type="scientific">Paenibacillus nasutitermitis</name>
    <dbReference type="NCBI Taxonomy" id="1652958"/>
    <lineage>
        <taxon>Bacteria</taxon>
        <taxon>Bacillati</taxon>
        <taxon>Bacillota</taxon>
        <taxon>Bacilli</taxon>
        <taxon>Bacillales</taxon>
        <taxon>Paenibacillaceae</taxon>
        <taxon>Paenibacillus</taxon>
    </lineage>
</organism>
<dbReference type="GO" id="GO:0005886">
    <property type="term" value="C:plasma membrane"/>
    <property type="evidence" value="ECO:0007669"/>
    <property type="project" value="UniProtKB-SubCell"/>
</dbReference>
<reference evidence="8" key="1">
    <citation type="journal article" date="2014" name="Int. J. Syst. Evol. Microbiol.">
        <title>Complete genome sequence of Corynebacterium casei LMG S-19264T (=DSM 44701T), isolated from a smear-ripened cheese.</title>
        <authorList>
            <consortium name="US DOE Joint Genome Institute (JGI-PGF)"/>
            <person name="Walter F."/>
            <person name="Albersmeier A."/>
            <person name="Kalinowski J."/>
            <person name="Ruckert C."/>
        </authorList>
    </citation>
    <scope>NUCLEOTIDE SEQUENCE</scope>
    <source>
        <strain evidence="8">CGMCC 1.15178</strain>
    </source>
</reference>
<dbReference type="Proteomes" id="UP000612456">
    <property type="component" value="Unassembled WGS sequence"/>
</dbReference>
<dbReference type="PANTHER" id="PTHR34220:SF7">
    <property type="entry name" value="SENSOR HISTIDINE KINASE YPDA"/>
    <property type="match status" value="1"/>
</dbReference>
<gene>
    <name evidence="8" type="primary">yesM</name>
    <name evidence="8" type="ORF">GCM10010911_06350</name>
</gene>
<keyword evidence="8" id="KW-0418">Kinase</keyword>
<keyword evidence="6" id="KW-1133">Transmembrane helix</keyword>
<keyword evidence="6" id="KW-0812">Transmembrane</keyword>
<feature type="domain" description="HAMP" evidence="7">
    <location>
        <begin position="315"/>
        <end position="367"/>
    </location>
</feature>
<dbReference type="GO" id="GO:0000155">
    <property type="term" value="F:phosphorelay sensor kinase activity"/>
    <property type="evidence" value="ECO:0007669"/>
    <property type="project" value="InterPro"/>
</dbReference>
<accession>A0A917DNK5</accession>
<keyword evidence="9" id="KW-1185">Reference proteome</keyword>
<dbReference type="Pfam" id="PF06580">
    <property type="entry name" value="His_kinase"/>
    <property type="match status" value="1"/>
</dbReference>
<keyword evidence="4" id="KW-0808">Transferase</keyword>
<evidence type="ECO:0000256" key="5">
    <source>
        <dbReference type="ARBA" id="ARBA00023136"/>
    </source>
</evidence>
<dbReference type="CDD" id="cd06225">
    <property type="entry name" value="HAMP"/>
    <property type="match status" value="1"/>
</dbReference>
<feature type="transmembrane region" description="Helical" evidence="6">
    <location>
        <begin position="294"/>
        <end position="314"/>
    </location>
</feature>
<keyword evidence="3" id="KW-0597">Phosphoprotein</keyword>
<keyword evidence="2" id="KW-1003">Cell membrane</keyword>
<dbReference type="InterPro" id="IPR003660">
    <property type="entry name" value="HAMP_dom"/>
</dbReference>
<dbReference type="InterPro" id="IPR010559">
    <property type="entry name" value="Sig_transdc_His_kin_internal"/>
</dbReference>